<keyword evidence="2" id="KW-1185">Reference proteome</keyword>
<dbReference type="AlphaFoldDB" id="A0A418V839"/>
<dbReference type="EMBL" id="QYUJ01000014">
    <property type="protein sequence ID" value="RJF72250.1"/>
    <property type="molecule type" value="Genomic_DNA"/>
</dbReference>
<dbReference type="OrthoDB" id="8439474at2"/>
<accession>A0A418V839</accession>
<organism evidence="1 2">
    <name type="scientific">Deinococcus cavernae</name>
    <dbReference type="NCBI Taxonomy" id="2320857"/>
    <lineage>
        <taxon>Bacteria</taxon>
        <taxon>Thermotogati</taxon>
        <taxon>Deinococcota</taxon>
        <taxon>Deinococci</taxon>
        <taxon>Deinococcales</taxon>
        <taxon>Deinococcaceae</taxon>
        <taxon>Deinococcus</taxon>
    </lineage>
</organism>
<sequence>MNALELMRVQARTLYEVDEQQRLRRVPDLTAPQTEWEQAPRFFLGRTPAGNIWHIRHDMPSDLMNKLDALGRTEPPLQAGSEPGLAEQVRALLGGGEEWRGPAYLLPAQAGRGQTGTGQTGTGQAVAITPKTAHLLLPNFPGTAERARKGHNGPFTAVIKHGQAVAVCSSVRQSGAAAEAGVFTLEGWRGQGYGPQVTALWANLVRAQGRLPLYSTSRENTASQAVAHRLNGQWFGEDWSIK</sequence>
<dbReference type="SUPFAM" id="SSF55729">
    <property type="entry name" value="Acyl-CoA N-acyltransferases (Nat)"/>
    <property type="match status" value="1"/>
</dbReference>
<name>A0A418V839_9DEIO</name>
<dbReference type="Proteomes" id="UP000286287">
    <property type="component" value="Unassembled WGS sequence"/>
</dbReference>
<dbReference type="GO" id="GO:0016740">
    <property type="term" value="F:transferase activity"/>
    <property type="evidence" value="ECO:0007669"/>
    <property type="project" value="UniProtKB-KW"/>
</dbReference>
<protein>
    <submittedName>
        <fullName evidence="1">GNAT family N-acetyltransferase</fullName>
    </submittedName>
</protein>
<reference evidence="1 2" key="1">
    <citation type="submission" date="2018-09" db="EMBL/GenBank/DDBJ databases">
        <authorList>
            <person name="Zhu H."/>
        </authorList>
    </citation>
    <scope>NUCLEOTIDE SEQUENCE [LARGE SCALE GENOMIC DNA]</scope>
    <source>
        <strain evidence="1 2">K2S05-167</strain>
    </source>
</reference>
<keyword evidence="1" id="KW-0808">Transferase</keyword>
<gene>
    <name evidence="1" type="ORF">D3875_12500</name>
</gene>
<comment type="caution">
    <text evidence="1">The sequence shown here is derived from an EMBL/GenBank/DDBJ whole genome shotgun (WGS) entry which is preliminary data.</text>
</comment>
<dbReference type="Gene3D" id="3.40.630.30">
    <property type="match status" value="1"/>
</dbReference>
<dbReference type="InterPro" id="IPR016181">
    <property type="entry name" value="Acyl_CoA_acyltransferase"/>
</dbReference>
<dbReference type="RefSeq" id="WP_119764198.1">
    <property type="nucleotide sequence ID" value="NZ_QYUJ01000014.1"/>
</dbReference>
<evidence type="ECO:0000313" key="2">
    <source>
        <dbReference type="Proteomes" id="UP000286287"/>
    </source>
</evidence>
<proteinExistence type="predicted"/>
<evidence type="ECO:0000313" key="1">
    <source>
        <dbReference type="EMBL" id="RJF72250.1"/>
    </source>
</evidence>